<accession>A0AAD5AWX9</accession>
<evidence type="ECO:0000256" key="2">
    <source>
        <dbReference type="ARBA" id="ARBA00022723"/>
    </source>
</evidence>
<keyword evidence="2" id="KW-0479">Metal-binding</keyword>
<evidence type="ECO:0000256" key="6">
    <source>
        <dbReference type="ARBA" id="ARBA00023014"/>
    </source>
</evidence>
<dbReference type="GO" id="GO:0140663">
    <property type="term" value="F:ATP-dependent FeS chaperone activity"/>
    <property type="evidence" value="ECO:0007669"/>
    <property type="project" value="InterPro"/>
</dbReference>
<dbReference type="GO" id="GO:0005524">
    <property type="term" value="F:ATP binding"/>
    <property type="evidence" value="ECO:0007669"/>
    <property type="project" value="UniProtKB-KW"/>
</dbReference>
<keyword evidence="8" id="KW-1185">Reference proteome</keyword>
<evidence type="ECO:0000256" key="3">
    <source>
        <dbReference type="ARBA" id="ARBA00022741"/>
    </source>
</evidence>
<dbReference type="AlphaFoldDB" id="A0AAD5AWX9"/>
<comment type="caution">
    <text evidence="7">The sequence shown here is derived from an EMBL/GenBank/DDBJ whole genome shotgun (WGS) entry which is preliminary data.</text>
</comment>
<dbReference type="Pfam" id="PF10609">
    <property type="entry name" value="ParA"/>
    <property type="match status" value="1"/>
</dbReference>
<organism evidence="7 8">
    <name type="scientific">Silurus asotus</name>
    <name type="common">Amur catfish</name>
    <name type="synonym">Parasilurus asotus</name>
    <dbReference type="NCBI Taxonomy" id="30991"/>
    <lineage>
        <taxon>Eukaryota</taxon>
        <taxon>Metazoa</taxon>
        <taxon>Chordata</taxon>
        <taxon>Craniata</taxon>
        <taxon>Vertebrata</taxon>
        <taxon>Euteleostomi</taxon>
        <taxon>Actinopterygii</taxon>
        <taxon>Neopterygii</taxon>
        <taxon>Teleostei</taxon>
        <taxon>Ostariophysi</taxon>
        <taxon>Siluriformes</taxon>
        <taxon>Siluridae</taxon>
        <taxon>Silurus</taxon>
    </lineage>
</organism>
<dbReference type="InterPro" id="IPR033756">
    <property type="entry name" value="YlxH/NBP35"/>
</dbReference>
<dbReference type="InterPro" id="IPR027417">
    <property type="entry name" value="P-loop_NTPase"/>
</dbReference>
<dbReference type="GO" id="GO:0051539">
    <property type="term" value="F:4 iron, 4 sulfur cluster binding"/>
    <property type="evidence" value="ECO:0007669"/>
    <property type="project" value="UniProtKB-KW"/>
</dbReference>
<sequence length="64" mass="6830">QNTSQIFPPTTGGAQRMCEELSLPLLGRVPLDPQIGRSCDEGKSFLNEVPDSPAAAAYRAIVQS</sequence>
<dbReference type="GO" id="GO:0016226">
    <property type="term" value="P:iron-sulfur cluster assembly"/>
    <property type="evidence" value="ECO:0007669"/>
    <property type="project" value="InterPro"/>
</dbReference>
<dbReference type="PANTHER" id="PTHR23264:SF35">
    <property type="entry name" value="CYTOSOLIC FE-S CLUSTER ASSEMBLY FACTOR NUBP1"/>
    <property type="match status" value="1"/>
</dbReference>
<evidence type="ECO:0000256" key="4">
    <source>
        <dbReference type="ARBA" id="ARBA00022840"/>
    </source>
</evidence>
<gene>
    <name evidence="7" type="ORF">C0J50_17331</name>
</gene>
<reference evidence="7" key="1">
    <citation type="submission" date="2018-07" db="EMBL/GenBank/DDBJ databases">
        <title>Comparative genomics of catfishes provides insights into carnivory and benthic adaptation.</title>
        <authorList>
            <person name="Zhang Y."/>
            <person name="Wang D."/>
            <person name="Peng Z."/>
            <person name="Zheng S."/>
            <person name="Shao F."/>
            <person name="Tao W."/>
        </authorList>
    </citation>
    <scope>NUCLEOTIDE SEQUENCE</scope>
    <source>
        <strain evidence="7">Chongqing</strain>
    </source>
</reference>
<dbReference type="EMBL" id="MU551605">
    <property type="protein sequence ID" value="KAI5623077.1"/>
    <property type="molecule type" value="Genomic_DNA"/>
</dbReference>
<dbReference type="Gene3D" id="3.40.50.300">
    <property type="entry name" value="P-loop containing nucleotide triphosphate hydrolases"/>
    <property type="match status" value="1"/>
</dbReference>
<evidence type="ECO:0000256" key="5">
    <source>
        <dbReference type="ARBA" id="ARBA00023004"/>
    </source>
</evidence>
<dbReference type="GO" id="GO:0046872">
    <property type="term" value="F:metal ion binding"/>
    <property type="evidence" value="ECO:0007669"/>
    <property type="project" value="UniProtKB-KW"/>
</dbReference>
<name>A0AAD5AWX9_SILAS</name>
<keyword evidence="1" id="KW-0004">4Fe-4S</keyword>
<feature type="non-terminal residue" evidence="7">
    <location>
        <position position="64"/>
    </location>
</feature>
<dbReference type="GO" id="GO:0005829">
    <property type="term" value="C:cytosol"/>
    <property type="evidence" value="ECO:0007669"/>
    <property type="project" value="TreeGrafter"/>
</dbReference>
<evidence type="ECO:0000313" key="8">
    <source>
        <dbReference type="Proteomes" id="UP001205998"/>
    </source>
</evidence>
<evidence type="ECO:0000256" key="1">
    <source>
        <dbReference type="ARBA" id="ARBA00022485"/>
    </source>
</evidence>
<proteinExistence type="predicted"/>
<protein>
    <submittedName>
        <fullName evidence="7">Cytosolic Fe-S cluster assembly factor nubp1</fullName>
    </submittedName>
</protein>
<dbReference type="Proteomes" id="UP001205998">
    <property type="component" value="Unassembled WGS sequence"/>
</dbReference>
<keyword evidence="4" id="KW-0067">ATP-binding</keyword>
<dbReference type="SUPFAM" id="SSF52540">
    <property type="entry name" value="P-loop containing nucleoside triphosphate hydrolases"/>
    <property type="match status" value="1"/>
</dbReference>
<keyword evidence="3" id="KW-0547">Nucleotide-binding</keyword>
<evidence type="ECO:0000313" key="7">
    <source>
        <dbReference type="EMBL" id="KAI5623077.1"/>
    </source>
</evidence>
<dbReference type="InterPro" id="IPR019591">
    <property type="entry name" value="Mrp/NBP35_ATP-bd"/>
</dbReference>
<feature type="non-terminal residue" evidence="7">
    <location>
        <position position="1"/>
    </location>
</feature>
<dbReference type="PANTHER" id="PTHR23264">
    <property type="entry name" value="NUCLEOTIDE-BINDING PROTEIN NBP35 YEAST -RELATED"/>
    <property type="match status" value="1"/>
</dbReference>
<keyword evidence="5" id="KW-0408">Iron</keyword>
<keyword evidence="6" id="KW-0411">Iron-sulfur</keyword>